<name>A0ABQ5KQL3_9EUKA</name>
<comment type="caution">
    <text evidence="2">The sequence shown here is derived from an EMBL/GenBank/DDBJ whole genome shotgun (WGS) entry which is preliminary data.</text>
</comment>
<reference evidence="2" key="1">
    <citation type="submission" date="2022-03" db="EMBL/GenBank/DDBJ databases">
        <title>Draft genome sequence of Aduncisulcus paluster, a free-living microaerophilic Fornicata.</title>
        <authorList>
            <person name="Yuyama I."/>
            <person name="Kume K."/>
            <person name="Tamura T."/>
            <person name="Inagaki Y."/>
            <person name="Hashimoto T."/>
        </authorList>
    </citation>
    <scope>NUCLEOTIDE SEQUENCE</scope>
    <source>
        <strain evidence="2">NY0171</strain>
    </source>
</reference>
<feature type="compositionally biased region" description="Acidic residues" evidence="1">
    <location>
        <begin position="14"/>
        <end position="23"/>
    </location>
</feature>
<evidence type="ECO:0000256" key="1">
    <source>
        <dbReference type="SAM" id="MobiDB-lite"/>
    </source>
</evidence>
<proteinExistence type="predicted"/>
<sequence length="48" mass="5595">MYNDLLDMKKADEKDDDIEDSMDDDEEILDFLKNSEDLLKSEESAPII</sequence>
<feature type="compositionally biased region" description="Basic and acidic residues" evidence="1">
    <location>
        <begin position="1"/>
        <end position="13"/>
    </location>
</feature>
<protein>
    <submittedName>
        <fullName evidence="2">Uncharacterized protein</fullName>
    </submittedName>
</protein>
<evidence type="ECO:0000313" key="3">
    <source>
        <dbReference type="Proteomes" id="UP001057375"/>
    </source>
</evidence>
<keyword evidence="3" id="KW-1185">Reference proteome</keyword>
<dbReference type="EMBL" id="BQXS01010445">
    <property type="protein sequence ID" value="GKT33729.1"/>
    <property type="molecule type" value="Genomic_DNA"/>
</dbReference>
<gene>
    <name evidence="2" type="ORF">ADUPG1_007494</name>
</gene>
<evidence type="ECO:0000313" key="2">
    <source>
        <dbReference type="EMBL" id="GKT33729.1"/>
    </source>
</evidence>
<organism evidence="2 3">
    <name type="scientific">Aduncisulcus paluster</name>
    <dbReference type="NCBI Taxonomy" id="2918883"/>
    <lineage>
        <taxon>Eukaryota</taxon>
        <taxon>Metamonada</taxon>
        <taxon>Carpediemonas-like organisms</taxon>
        <taxon>Aduncisulcus</taxon>
    </lineage>
</organism>
<feature type="region of interest" description="Disordered" evidence="1">
    <location>
        <begin position="1"/>
        <end position="23"/>
    </location>
</feature>
<feature type="non-terminal residue" evidence="2">
    <location>
        <position position="48"/>
    </location>
</feature>
<accession>A0ABQ5KQL3</accession>
<dbReference type="Proteomes" id="UP001057375">
    <property type="component" value="Unassembled WGS sequence"/>
</dbReference>